<dbReference type="Pfam" id="PF01385">
    <property type="entry name" value="OrfB_IS605"/>
    <property type="match status" value="1"/>
</dbReference>
<feature type="domain" description="Probable transposase IS891/IS1136/IS1341" evidence="6">
    <location>
        <begin position="172"/>
        <end position="297"/>
    </location>
</feature>
<evidence type="ECO:0000259" key="7">
    <source>
        <dbReference type="Pfam" id="PF07282"/>
    </source>
</evidence>
<feature type="domain" description="Cas12f1-like TNB" evidence="7">
    <location>
        <begin position="317"/>
        <end position="380"/>
    </location>
</feature>
<accession>A0A562I499</accession>
<evidence type="ECO:0000256" key="5">
    <source>
        <dbReference type="SAM" id="MobiDB-lite"/>
    </source>
</evidence>
<dbReference type="Pfam" id="PF07282">
    <property type="entry name" value="Cas12f1-like_TNB"/>
    <property type="match status" value="1"/>
</dbReference>
<evidence type="ECO:0000313" key="8">
    <source>
        <dbReference type="EMBL" id="TWH65463.1"/>
    </source>
</evidence>
<dbReference type="NCBIfam" id="NF040570">
    <property type="entry name" value="guided_TnpB"/>
    <property type="match status" value="1"/>
</dbReference>
<dbReference type="GO" id="GO:0006310">
    <property type="term" value="P:DNA recombination"/>
    <property type="evidence" value="ECO:0007669"/>
    <property type="project" value="UniProtKB-KW"/>
</dbReference>
<feature type="compositionally biased region" description="Polar residues" evidence="5">
    <location>
        <begin position="444"/>
        <end position="453"/>
    </location>
</feature>
<keyword evidence="2" id="KW-0815">Transposition</keyword>
<organism evidence="8 9">
    <name type="scientific">Micromonospora olivasterospora</name>
    <dbReference type="NCBI Taxonomy" id="1880"/>
    <lineage>
        <taxon>Bacteria</taxon>
        <taxon>Bacillati</taxon>
        <taxon>Actinomycetota</taxon>
        <taxon>Actinomycetes</taxon>
        <taxon>Micromonosporales</taxon>
        <taxon>Micromonosporaceae</taxon>
        <taxon>Micromonospora</taxon>
    </lineage>
</organism>
<dbReference type="GO" id="GO:0003677">
    <property type="term" value="F:DNA binding"/>
    <property type="evidence" value="ECO:0007669"/>
    <property type="project" value="UniProtKB-KW"/>
</dbReference>
<reference evidence="8 9" key="1">
    <citation type="submission" date="2019-07" db="EMBL/GenBank/DDBJ databases">
        <title>R&amp;d 2014.</title>
        <authorList>
            <person name="Klenk H.-P."/>
        </authorList>
    </citation>
    <scope>NUCLEOTIDE SEQUENCE [LARGE SCALE GENOMIC DNA]</scope>
    <source>
        <strain evidence="8 9">DSM 43868</strain>
    </source>
</reference>
<dbReference type="InterPro" id="IPR001959">
    <property type="entry name" value="Transposase"/>
</dbReference>
<comment type="similarity">
    <text evidence="1">In the C-terminal section; belongs to the transposase 35 family.</text>
</comment>
<dbReference type="Proteomes" id="UP000319825">
    <property type="component" value="Unassembled WGS sequence"/>
</dbReference>
<sequence length="466" mass="51695">MVHRTARVALRVTAGQRRRCFGLLRSAGDVWACVLEVNAWRRHRHDAPLAGYQELCRELSASGAGTFAELDSTGARSVLRRFSDAWFAAAKQRKAGDASARFPRRRRGLVPVRWYHGTFTLDGHRVRIPTARGTTALWVRLARQVPYPVEQVRSITLLCEGGRLFLDVTAEVPVAVYPPGEGPDPARVAGVDIGIIHPYAVAGPGGQALLVSGRAIRAEHRMHLADTKARHRAVARRAPKPGQRGSRRWRRYRARARAVEGRHRRRVRQAQHEAARAVVGWAVEQRVGVLHVGDPRGVLDLPAGRRHNLRLRQWQIGRLLQILTDKATLAGITVHLVDERGTSSTCPTCRQRIPKPRGRTLTCPHCQFTGHRDLVAAASIATRIPGGGRTTPTAIVLPGMVTHRRAGRHLPGAGRSRRDPRRPPGGVRVKMARCGPPHRPVGSRSPNKRGSTTPRRRPGERQWTQH</sequence>
<protein>
    <submittedName>
        <fullName evidence="8">IS605 OrfB family transposase</fullName>
    </submittedName>
</protein>
<feature type="region of interest" description="Disordered" evidence="5">
    <location>
        <begin position="401"/>
        <end position="466"/>
    </location>
</feature>
<keyword evidence="3" id="KW-0238">DNA-binding</keyword>
<evidence type="ECO:0000259" key="6">
    <source>
        <dbReference type="Pfam" id="PF01385"/>
    </source>
</evidence>
<evidence type="ECO:0000256" key="3">
    <source>
        <dbReference type="ARBA" id="ARBA00023125"/>
    </source>
</evidence>
<evidence type="ECO:0000256" key="2">
    <source>
        <dbReference type="ARBA" id="ARBA00022578"/>
    </source>
</evidence>
<proteinExistence type="inferred from homology"/>
<dbReference type="RefSeq" id="WP_145772771.1">
    <property type="nucleotide sequence ID" value="NZ_VLKE01000001.1"/>
</dbReference>
<dbReference type="GO" id="GO:0032196">
    <property type="term" value="P:transposition"/>
    <property type="evidence" value="ECO:0007669"/>
    <property type="project" value="UniProtKB-KW"/>
</dbReference>
<comment type="caution">
    <text evidence="8">The sequence shown here is derived from an EMBL/GenBank/DDBJ whole genome shotgun (WGS) entry which is preliminary data.</text>
</comment>
<dbReference type="InterPro" id="IPR010095">
    <property type="entry name" value="Cas12f1-like_TNB"/>
</dbReference>
<name>A0A562I499_MICOL</name>
<gene>
    <name evidence="8" type="ORF">JD77_00400</name>
</gene>
<evidence type="ECO:0000256" key="1">
    <source>
        <dbReference type="ARBA" id="ARBA00008761"/>
    </source>
</evidence>
<dbReference type="OrthoDB" id="3324066at2"/>
<dbReference type="AlphaFoldDB" id="A0A562I499"/>
<keyword evidence="9" id="KW-1185">Reference proteome</keyword>
<dbReference type="EMBL" id="VLKE01000001">
    <property type="protein sequence ID" value="TWH65463.1"/>
    <property type="molecule type" value="Genomic_DNA"/>
</dbReference>
<evidence type="ECO:0000313" key="9">
    <source>
        <dbReference type="Proteomes" id="UP000319825"/>
    </source>
</evidence>
<keyword evidence="4" id="KW-0233">DNA recombination</keyword>
<evidence type="ECO:0000256" key="4">
    <source>
        <dbReference type="ARBA" id="ARBA00023172"/>
    </source>
</evidence>